<protein>
    <submittedName>
        <fullName evidence="1">Uncharacterized protein</fullName>
    </submittedName>
</protein>
<sequence length="48" mass="5308">MGDYWNIANSAIDVRSFIPEGIMNPVANKKQPFFPMGTSTGIDGFCLR</sequence>
<organism evidence="1 2">
    <name type="scientific">Arcticibacter svalbardensis MN12-7</name>
    <dbReference type="NCBI Taxonomy" id="1150600"/>
    <lineage>
        <taxon>Bacteria</taxon>
        <taxon>Pseudomonadati</taxon>
        <taxon>Bacteroidota</taxon>
        <taxon>Sphingobacteriia</taxon>
        <taxon>Sphingobacteriales</taxon>
        <taxon>Sphingobacteriaceae</taxon>
        <taxon>Arcticibacter</taxon>
    </lineage>
</organism>
<dbReference type="EMBL" id="AQPN01000136">
    <property type="protein sequence ID" value="EOR93004.1"/>
    <property type="molecule type" value="Genomic_DNA"/>
</dbReference>
<evidence type="ECO:0000313" key="1">
    <source>
        <dbReference type="EMBL" id="EOR93004.1"/>
    </source>
</evidence>
<proteinExistence type="predicted"/>
<dbReference type="Proteomes" id="UP000014174">
    <property type="component" value="Unassembled WGS sequence"/>
</dbReference>
<reference evidence="1 2" key="1">
    <citation type="journal article" date="2013" name="Genome Announc.">
        <title>Draft Genome Sequence of Arcticibacter svalbardensis Strain MN12-7T, a Member of the Family Sphingobacteriaceae Isolated from an Arctic Soil Sample.</title>
        <authorList>
            <person name="Shivaji S."/>
            <person name="Ara S."/>
            <person name="Prasad S."/>
            <person name="Manasa B.P."/>
            <person name="Begum Z."/>
            <person name="Singh A."/>
            <person name="Kumar Pinnaka A."/>
        </authorList>
    </citation>
    <scope>NUCLEOTIDE SEQUENCE [LARGE SCALE GENOMIC DNA]</scope>
    <source>
        <strain evidence="1 2">MN12-7</strain>
    </source>
</reference>
<evidence type="ECO:0000313" key="2">
    <source>
        <dbReference type="Proteomes" id="UP000014174"/>
    </source>
</evidence>
<name>R9GVP2_9SPHI</name>
<dbReference type="AlphaFoldDB" id="R9GVP2"/>
<keyword evidence="2" id="KW-1185">Reference proteome</keyword>
<comment type="caution">
    <text evidence="1">The sequence shown here is derived from an EMBL/GenBank/DDBJ whole genome shotgun (WGS) entry which is preliminary data.</text>
</comment>
<accession>R9GVP2</accession>
<gene>
    <name evidence="1" type="ORF">ADIARSV_3804</name>
</gene>